<reference evidence="1" key="1">
    <citation type="journal article" date="2012" name="PLoS ONE">
        <title>Gene sets for utilization of primary and secondary nutrition supplies in the distal gut of endangered iberian lynx.</title>
        <authorList>
            <person name="Alcaide M."/>
            <person name="Messina E."/>
            <person name="Richter M."/>
            <person name="Bargiela R."/>
            <person name="Peplies J."/>
            <person name="Huws S.A."/>
            <person name="Newbold C.J."/>
            <person name="Golyshin P.N."/>
            <person name="Simon M.A."/>
            <person name="Lopez G."/>
            <person name="Yakimov M.M."/>
            <person name="Ferrer M."/>
        </authorList>
    </citation>
    <scope>NUCLEOTIDE SEQUENCE</scope>
</reference>
<dbReference type="EMBL" id="AMCI01004050">
    <property type="protein sequence ID" value="EJW98905.1"/>
    <property type="molecule type" value="Genomic_DNA"/>
</dbReference>
<comment type="caution">
    <text evidence="1">The sequence shown here is derived from an EMBL/GenBank/DDBJ whole genome shotgun (WGS) entry which is preliminary data.</text>
</comment>
<name>J9CFT9_9ZZZZ</name>
<accession>J9CFT9</accession>
<protein>
    <submittedName>
        <fullName evidence="1">Uncharacterized protein</fullName>
    </submittedName>
</protein>
<sequence length="36" mass="4279">MLDGMDSPLSKHWFTIRQFHSYIKGRHGFTTYHVLA</sequence>
<dbReference type="AlphaFoldDB" id="J9CFT9"/>
<gene>
    <name evidence="1" type="ORF">EVA_12990</name>
</gene>
<evidence type="ECO:0000313" key="1">
    <source>
        <dbReference type="EMBL" id="EJW98905.1"/>
    </source>
</evidence>
<proteinExistence type="predicted"/>
<organism evidence="1">
    <name type="scientific">gut metagenome</name>
    <dbReference type="NCBI Taxonomy" id="749906"/>
    <lineage>
        <taxon>unclassified sequences</taxon>
        <taxon>metagenomes</taxon>
        <taxon>organismal metagenomes</taxon>
    </lineage>
</organism>